<comment type="similarity">
    <text evidence="1 4 5">Belongs to the universal ribosomal protein uL15 family.</text>
</comment>
<evidence type="ECO:0000256" key="2">
    <source>
        <dbReference type="ARBA" id="ARBA00022980"/>
    </source>
</evidence>
<evidence type="ECO:0000256" key="4">
    <source>
        <dbReference type="HAMAP-Rule" id="MF_01341"/>
    </source>
</evidence>
<evidence type="ECO:0000256" key="1">
    <source>
        <dbReference type="ARBA" id="ARBA00007320"/>
    </source>
</evidence>
<proteinExistence type="inferred from homology"/>
<dbReference type="InterPro" id="IPR030878">
    <property type="entry name" value="Ribosomal_uL15"/>
</dbReference>
<dbReference type="SUPFAM" id="SSF52080">
    <property type="entry name" value="Ribosomal proteins L15p and L18e"/>
    <property type="match status" value="1"/>
</dbReference>
<dbReference type="GO" id="GO:0015934">
    <property type="term" value="C:large ribosomal subunit"/>
    <property type="evidence" value="ECO:0007669"/>
    <property type="project" value="InterPro"/>
</dbReference>
<reference evidence="8 9" key="1">
    <citation type="journal article" date="2016" name="Nat. Commun.">
        <title>Thousands of microbial genomes shed light on interconnected biogeochemical processes in an aquifer system.</title>
        <authorList>
            <person name="Anantharaman K."/>
            <person name="Brown C.T."/>
            <person name="Hug L.A."/>
            <person name="Sharon I."/>
            <person name="Castelle C.J."/>
            <person name="Probst A.J."/>
            <person name="Thomas B.C."/>
            <person name="Singh A."/>
            <person name="Wilkins M.J."/>
            <person name="Karaoz U."/>
            <person name="Brodie E.L."/>
            <person name="Williams K.H."/>
            <person name="Hubbard S.S."/>
            <person name="Banfield J.F."/>
        </authorList>
    </citation>
    <scope>NUCLEOTIDE SEQUENCE [LARGE SCALE GENOMIC DNA]</scope>
</reference>
<protein>
    <recommendedName>
        <fullName evidence="4">Large ribosomal subunit protein uL15</fullName>
    </recommendedName>
</protein>
<dbReference type="EMBL" id="MHKU01000016">
    <property type="protein sequence ID" value="OGY96931.1"/>
    <property type="molecule type" value="Genomic_DNA"/>
</dbReference>
<feature type="compositionally biased region" description="Basic residues" evidence="6">
    <location>
        <begin position="9"/>
        <end position="22"/>
    </location>
</feature>
<dbReference type="PANTHER" id="PTHR12934:SF11">
    <property type="entry name" value="LARGE RIBOSOMAL SUBUNIT PROTEIN UL15M"/>
    <property type="match status" value="1"/>
</dbReference>
<dbReference type="InterPro" id="IPR036227">
    <property type="entry name" value="Ribosomal_uL15/eL18_sf"/>
</dbReference>
<comment type="function">
    <text evidence="4">Binds to the 23S rRNA.</text>
</comment>
<evidence type="ECO:0000313" key="8">
    <source>
        <dbReference type="EMBL" id="OGY96931.1"/>
    </source>
</evidence>
<evidence type="ECO:0000256" key="6">
    <source>
        <dbReference type="SAM" id="MobiDB-lite"/>
    </source>
</evidence>
<dbReference type="PROSITE" id="PS00475">
    <property type="entry name" value="RIBOSOMAL_L15"/>
    <property type="match status" value="1"/>
</dbReference>
<keyword evidence="4" id="KW-0699">rRNA-binding</keyword>
<dbReference type="Proteomes" id="UP000176648">
    <property type="component" value="Unassembled WGS sequence"/>
</dbReference>
<dbReference type="InterPro" id="IPR021131">
    <property type="entry name" value="Ribosomal_uL15/eL18"/>
</dbReference>
<dbReference type="STRING" id="1798644.A2122_01080"/>
<evidence type="ECO:0000259" key="7">
    <source>
        <dbReference type="Pfam" id="PF00828"/>
    </source>
</evidence>
<dbReference type="Gene3D" id="3.100.10.10">
    <property type="match status" value="1"/>
</dbReference>
<dbReference type="GO" id="GO:0019843">
    <property type="term" value="F:rRNA binding"/>
    <property type="evidence" value="ECO:0007669"/>
    <property type="project" value="UniProtKB-UniRule"/>
</dbReference>
<evidence type="ECO:0000256" key="3">
    <source>
        <dbReference type="ARBA" id="ARBA00023274"/>
    </source>
</evidence>
<dbReference type="GO" id="GO:0003735">
    <property type="term" value="F:structural constituent of ribosome"/>
    <property type="evidence" value="ECO:0007669"/>
    <property type="project" value="InterPro"/>
</dbReference>
<dbReference type="Pfam" id="PF00828">
    <property type="entry name" value="Ribosomal_L27A"/>
    <property type="match status" value="1"/>
</dbReference>
<comment type="caution">
    <text evidence="8">The sequence shown here is derived from an EMBL/GenBank/DDBJ whole genome shotgun (WGS) entry which is preliminary data.</text>
</comment>
<gene>
    <name evidence="4" type="primary">rplO</name>
    <name evidence="8" type="ORF">A2122_01080</name>
</gene>
<dbReference type="InterPro" id="IPR001196">
    <property type="entry name" value="Ribosomal_uL15_CS"/>
</dbReference>
<dbReference type="InterPro" id="IPR005749">
    <property type="entry name" value="Ribosomal_uL15_bac-type"/>
</dbReference>
<accession>A0A1G2C715</accession>
<feature type="region of interest" description="Disordered" evidence="6">
    <location>
        <begin position="1"/>
        <end position="45"/>
    </location>
</feature>
<organism evidence="8 9">
    <name type="scientific">Candidatus Liptonbacteria bacterium GWB1_49_6</name>
    <dbReference type="NCBI Taxonomy" id="1798644"/>
    <lineage>
        <taxon>Bacteria</taxon>
        <taxon>Candidatus Liptoniibacteriota</taxon>
    </lineage>
</organism>
<dbReference type="GO" id="GO:0006412">
    <property type="term" value="P:translation"/>
    <property type="evidence" value="ECO:0007669"/>
    <property type="project" value="UniProtKB-UniRule"/>
</dbReference>
<evidence type="ECO:0000256" key="5">
    <source>
        <dbReference type="RuleBase" id="RU003888"/>
    </source>
</evidence>
<feature type="domain" description="Large ribosomal subunit protein uL15/eL18" evidence="7">
    <location>
        <begin position="80"/>
        <end position="134"/>
    </location>
</feature>
<keyword evidence="2 4" id="KW-0689">Ribosomal protein</keyword>
<keyword evidence="3 4" id="KW-0687">Ribonucleoprotein</keyword>
<evidence type="ECO:0000313" key="9">
    <source>
        <dbReference type="Proteomes" id="UP000176648"/>
    </source>
</evidence>
<dbReference type="HAMAP" id="MF_01341">
    <property type="entry name" value="Ribosomal_uL15"/>
    <property type="match status" value="1"/>
</dbReference>
<name>A0A1G2C715_9BACT</name>
<dbReference type="AlphaFoldDB" id="A0A1G2C715"/>
<comment type="subunit">
    <text evidence="4">Part of the 50S ribosomal subunit.</text>
</comment>
<keyword evidence="4" id="KW-0694">RNA-binding</keyword>
<dbReference type="PANTHER" id="PTHR12934">
    <property type="entry name" value="50S RIBOSOMAL PROTEIN L15"/>
    <property type="match status" value="1"/>
</dbReference>
<sequence length="136" mass="14855">MQLHEFKQKNKIRKMRIGRGGKRGTTSGRGTKGQKSRSGRVIRPAQRDLILRIPKKRGFRNKPFSEKARAVSLSELSAIQGPITAESIARAGLSRRGQRVKILGNGTITKPVEVRGVSVSESAKLKIEKAGGSVRA</sequence>